<dbReference type="EMBL" id="JBDZDV010000001">
    <property type="protein sequence ID" value="MET3110244.1"/>
    <property type="molecule type" value="Genomic_DNA"/>
</dbReference>
<evidence type="ECO:0000313" key="1">
    <source>
        <dbReference type="EMBL" id="MET3110244.1"/>
    </source>
</evidence>
<accession>A0ABV2E760</accession>
<dbReference type="Proteomes" id="UP001549019">
    <property type="component" value="Unassembled WGS sequence"/>
</dbReference>
<organism evidence="1 2">
    <name type="scientific">Salinicoccus halitifaciens</name>
    <dbReference type="NCBI Taxonomy" id="1073415"/>
    <lineage>
        <taxon>Bacteria</taxon>
        <taxon>Bacillati</taxon>
        <taxon>Bacillota</taxon>
        <taxon>Bacilli</taxon>
        <taxon>Bacillales</taxon>
        <taxon>Staphylococcaceae</taxon>
        <taxon>Salinicoccus</taxon>
    </lineage>
</organism>
<comment type="caution">
    <text evidence="1">The sequence shown here is derived from an EMBL/GenBank/DDBJ whole genome shotgun (WGS) entry which is preliminary data.</text>
</comment>
<name>A0ABV2E760_9STAP</name>
<proteinExistence type="predicted"/>
<keyword evidence="2" id="KW-1185">Reference proteome</keyword>
<protein>
    <submittedName>
        <fullName evidence="1">tRNA(Ile2) C34 agmatinyltransferase TiaS</fullName>
    </submittedName>
</protein>
<evidence type="ECO:0000313" key="2">
    <source>
        <dbReference type="Proteomes" id="UP001549019"/>
    </source>
</evidence>
<sequence length="129" mass="14928">MRSNLQKKLVKAMTVNHHDYSRLVGKLEARRVNVLKYQGDTTVDFRALKKGVFCTACGERLVRVNRNLFRCGICDETMPILEVAQRLIEEMKILNRSWTLNPVSIQKFSGGQISDFYIRKYVKGGILKY</sequence>
<dbReference type="RefSeq" id="WP_230820474.1">
    <property type="nucleotide sequence ID" value="NZ_JAJNCU010000001.1"/>
</dbReference>
<gene>
    <name evidence="1" type="ORF">ABHD89_000632</name>
</gene>
<reference evidence="1 2" key="1">
    <citation type="submission" date="2024-05" db="EMBL/GenBank/DDBJ databases">
        <title>Genomic Encyclopedia of Type Strains, Phase IV (KMG-IV): sequencing the most valuable type-strain genomes for metagenomic binning, comparative biology and taxonomic classification.</title>
        <authorList>
            <person name="Goeker M."/>
        </authorList>
    </citation>
    <scope>NUCLEOTIDE SEQUENCE [LARGE SCALE GENOMIC DNA]</scope>
    <source>
        <strain evidence="1 2">DSM 25286</strain>
    </source>
</reference>